<protein>
    <recommendedName>
        <fullName evidence="16">PDZ domain-containing protein</fullName>
    </recommendedName>
</protein>
<keyword evidence="10 11" id="KW-0472">Membrane</keyword>
<dbReference type="GO" id="GO:0006508">
    <property type="term" value="P:proteolysis"/>
    <property type="evidence" value="ECO:0007669"/>
    <property type="project" value="UniProtKB-KW"/>
</dbReference>
<evidence type="ECO:0000256" key="5">
    <source>
        <dbReference type="ARBA" id="ARBA00022692"/>
    </source>
</evidence>
<reference evidence="14 15" key="1">
    <citation type="journal article" date="2016" name="Nat. Commun.">
        <title>Thousands of microbial genomes shed light on interconnected biogeochemical processes in an aquifer system.</title>
        <authorList>
            <person name="Anantharaman K."/>
            <person name="Brown C.T."/>
            <person name="Hug L.A."/>
            <person name="Sharon I."/>
            <person name="Castelle C.J."/>
            <person name="Probst A.J."/>
            <person name="Thomas B.C."/>
            <person name="Singh A."/>
            <person name="Wilkins M.J."/>
            <person name="Karaoz U."/>
            <person name="Brodie E.L."/>
            <person name="Williams K.H."/>
            <person name="Hubbard S.S."/>
            <person name="Banfield J.F."/>
        </authorList>
    </citation>
    <scope>NUCLEOTIDE SEQUENCE [LARGE SCALE GENOMIC DNA]</scope>
</reference>
<evidence type="ECO:0000256" key="3">
    <source>
        <dbReference type="ARBA" id="ARBA00007931"/>
    </source>
</evidence>
<evidence type="ECO:0000256" key="6">
    <source>
        <dbReference type="ARBA" id="ARBA00022801"/>
    </source>
</evidence>
<evidence type="ECO:0000256" key="4">
    <source>
        <dbReference type="ARBA" id="ARBA00022670"/>
    </source>
</evidence>
<comment type="caution">
    <text evidence="14">The sequence shown here is derived from an EMBL/GenBank/DDBJ whole genome shotgun (WGS) entry which is preliminary data.</text>
</comment>
<organism evidence="14 15">
    <name type="scientific">Candidatus Taylorbacteria bacterium RIFCSPHIGHO2_01_FULL_46_22b</name>
    <dbReference type="NCBI Taxonomy" id="1802301"/>
    <lineage>
        <taxon>Bacteria</taxon>
        <taxon>Candidatus Tayloriibacteriota</taxon>
    </lineage>
</organism>
<keyword evidence="5 11" id="KW-0812">Transmembrane</keyword>
<feature type="transmembrane region" description="Helical" evidence="11">
    <location>
        <begin position="286"/>
        <end position="309"/>
    </location>
</feature>
<dbReference type="CDD" id="cd06163">
    <property type="entry name" value="S2P-M50_PDZ_RseP-like"/>
    <property type="match status" value="1"/>
</dbReference>
<evidence type="ECO:0008006" key="16">
    <source>
        <dbReference type="Google" id="ProtNLM"/>
    </source>
</evidence>
<evidence type="ECO:0000313" key="14">
    <source>
        <dbReference type="EMBL" id="OHA18540.1"/>
    </source>
</evidence>
<comment type="cofactor">
    <cofactor evidence="1">
        <name>Zn(2+)</name>
        <dbReference type="ChEBI" id="CHEBI:29105"/>
    </cofactor>
</comment>
<dbReference type="Pfam" id="PF17820">
    <property type="entry name" value="PDZ_6"/>
    <property type="match status" value="1"/>
</dbReference>
<keyword evidence="8 11" id="KW-1133">Transmembrane helix</keyword>
<evidence type="ECO:0000256" key="2">
    <source>
        <dbReference type="ARBA" id="ARBA00004141"/>
    </source>
</evidence>
<dbReference type="PANTHER" id="PTHR42837">
    <property type="entry name" value="REGULATOR OF SIGMA-E PROTEASE RSEP"/>
    <property type="match status" value="1"/>
</dbReference>
<dbReference type="InterPro" id="IPR041489">
    <property type="entry name" value="PDZ_6"/>
</dbReference>
<evidence type="ECO:0000259" key="13">
    <source>
        <dbReference type="Pfam" id="PF17820"/>
    </source>
</evidence>
<keyword evidence="9" id="KW-0482">Metalloprotease</keyword>
<evidence type="ECO:0000256" key="11">
    <source>
        <dbReference type="SAM" id="Phobius"/>
    </source>
</evidence>
<sequence>MTILLFIVILGVLVFAHELGHFSLAKWFGIRVDEFAIGFPPRIISKKVGETEYSINLIPLGGYVKIYGEDMLDHSADLDPDASRSLTAKNRFKQALVLVGGITANILFAWVLLSIVFMVGAPVSKEQYTGTPLHNEQLMVLSVLADSPAGHAGLQEGDVILEVSAGTEVVTKPSVKEVQGFIASHEGKAIMVNIIRKDAPLSLSVVPQAGIVNDRAAIGISMDEVGTLKLSFFPALLEGAKRTIDLFILVAQSIGIFFYQMFSFQADFSQISGPVGIATMVGNAQALGWFYLISFTALISLNLAVINLIPFPALDGGRLFFLLIETVIRRPLPVKFVRYANGIGFMILIGLLILVTYKDVMHLI</sequence>
<dbReference type="InterPro" id="IPR008915">
    <property type="entry name" value="Peptidase_M50"/>
</dbReference>
<evidence type="ECO:0000256" key="8">
    <source>
        <dbReference type="ARBA" id="ARBA00022989"/>
    </source>
</evidence>
<dbReference type="PANTHER" id="PTHR42837:SF2">
    <property type="entry name" value="MEMBRANE METALLOPROTEASE ARASP2, CHLOROPLASTIC-RELATED"/>
    <property type="match status" value="1"/>
</dbReference>
<evidence type="ECO:0000259" key="12">
    <source>
        <dbReference type="Pfam" id="PF02163"/>
    </source>
</evidence>
<comment type="subcellular location">
    <subcellularLocation>
        <location evidence="2">Membrane</location>
        <topology evidence="2">Multi-pass membrane protein</topology>
    </subcellularLocation>
</comment>
<name>A0A1G2M3R3_9BACT</name>
<dbReference type="AlphaFoldDB" id="A0A1G2M3R3"/>
<evidence type="ECO:0000256" key="7">
    <source>
        <dbReference type="ARBA" id="ARBA00022833"/>
    </source>
</evidence>
<keyword evidence="4" id="KW-0645">Protease</keyword>
<dbReference type="Gene3D" id="2.30.42.10">
    <property type="match status" value="1"/>
</dbReference>
<keyword evidence="7" id="KW-0862">Zinc</keyword>
<comment type="similarity">
    <text evidence="3">Belongs to the peptidase M50B family.</text>
</comment>
<feature type="domain" description="Peptidase M50" evidence="12">
    <location>
        <begin position="6"/>
        <end position="350"/>
    </location>
</feature>
<dbReference type="SUPFAM" id="SSF50156">
    <property type="entry name" value="PDZ domain-like"/>
    <property type="match status" value="1"/>
</dbReference>
<evidence type="ECO:0000313" key="15">
    <source>
        <dbReference type="Proteomes" id="UP000178873"/>
    </source>
</evidence>
<feature type="transmembrane region" description="Helical" evidence="11">
    <location>
        <begin position="95"/>
        <end position="119"/>
    </location>
</feature>
<dbReference type="Proteomes" id="UP000178873">
    <property type="component" value="Unassembled WGS sequence"/>
</dbReference>
<keyword evidence="6" id="KW-0378">Hydrolase</keyword>
<dbReference type="STRING" id="1802301.A2664_02790"/>
<gene>
    <name evidence="14" type="ORF">A2664_02790</name>
</gene>
<dbReference type="GO" id="GO:0004222">
    <property type="term" value="F:metalloendopeptidase activity"/>
    <property type="evidence" value="ECO:0007669"/>
    <property type="project" value="InterPro"/>
</dbReference>
<dbReference type="InterPro" id="IPR004387">
    <property type="entry name" value="Pept_M50_Zn"/>
</dbReference>
<evidence type="ECO:0000256" key="1">
    <source>
        <dbReference type="ARBA" id="ARBA00001947"/>
    </source>
</evidence>
<feature type="domain" description="PDZ" evidence="13">
    <location>
        <begin position="140"/>
        <end position="196"/>
    </location>
</feature>
<dbReference type="GO" id="GO:0016020">
    <property type="term" value="C:membrane"/>
    <property type="evidence" value="ECO:0007669"/>
    <property type="project" value="UniProtKB-SubCell"/>
</dbReference>
<dbReference type="Pfam" id="PF02163">
    <property type="entry name" value="Peptidase_M50"/>
    <property type="match status" value="1"/>
</dbReference>
<proteinExistence type="inferred from homology"/>
<accession>A0A1G2M3R3</accession>
<dbReference type="InterPro" id="IPR036034">
    <property type="entry name" value="PDZ_sf"/>
</dbReference>
<dbReference type="EMBL" id="MHRF01000004">
    <property type="protein sequence ID" value="OHA18540.1"/>
    <property type="molecule type" value="Genomic_DNA"/>
</dbReference>
<evidence type="ECO:0000256" key="10">
    <source>
        <dbReference type="ARBA" id="ARBA00023136"/>
    </source>
</evidence>
<evidence type="ECO:0000256" key="9">
    <source>
        <dbReference type="ARBA" id="ARBA00023049"/>
    </source>
</evidence>
<feature type="transmembrane region" description="Helical" evidence="11">
    <location>
        <begin position="339"/>
        <end position="357"/>
    </location>
</feature>